<dbReference type="InterPro" id="IPR015422">
    <property type="entry name" value="PyrdxlP-dep_Trfase_small"/>
</dbReference>
<dbReference type="SUPFAM" id="SSF53383">
    <property type="entry name" value="PLP-dependent transferases"/>
    <property type="match status" value="1"/>
</dbReference>
<evidence type="ECO:0000259" key="3">
    <source>
        <dbReference type="Pfam" id="PF00155"/>
    </source>
</evidence>
<dbReference type="InterPro" id="IPR015424">
    <property type="entry name" value="PyrdxlP-dep_Trfase"/>
</dbReference>
<reference evidence="4 5" key="1">
    <citation type="submission" date="2013-03" db="EMBL/GenBank/DDBJ databases">
        <authorList>
            <person name="Fiebig A."/>
            <person name="Goeker M."/>
            <person name="Klenk H.-P.P."/>
        </authorList>
    </citation>
    <scope>NUCLEOTIDE SEQUENCE [LARGE SCALE GENOMIC DNA]</scope>
    <source>
        <strain evidence="5">DSM 19469</strain>
    </source>
</reference>
<dbReference type="STRING" id="1294273.roselon_01598"/>
<dbReference type="AlphaFoldDB" id="W8SN94"/>
<dbReference type="GO" id="GO:0030170">
    <property type="term" value="F:pyridoxal phosphate binding"/>
    <property type="evidence" value="ECO:0007669"/>
    <property type="project" value="InterPro"/>
</dbReference>
<dbReference type="PANTHER" id="PTHR13693">
    <property type="entry name" value="CLASS II AMINOTRANSFERASE/8-AMINO-7-OXONONANOATE SYNTHASE"/>
    <property type="match status" value="1"/>
</dbReference>
<dbReference type="KEGG" id="red:roselon_01598"/>
<protein>
    <recommendedName>
        <fullName evidence="3">Aminotransferase class I/classII large domain-containing protein</fullName>
    </recommendedName>
</protein>
<gene>
    <name evidence="4" type="ORF">roselon_01598</name>
</gene>
<dbReference type="InterPro" id="IPR050087">
    <property type="entry name" value="AON_synthase_class-II"/>
</dbReference>
<dbReference type="HOGENOM" id="CLU_015846_11_2_5"/>
<keyword evidence="2" id="KW-0808">Transferase</keyword>
<evidence type="ECO:0000256" key="1">
    <source>
        <dbReference type="ARBA" id="ARBA00001933"/>
    </source>
</evidence>
<dbReference type="GO" id="GO:0016740">
    <property type="term" value="F:transferase activity"/>
    <property type="evidence" value="ECO:0007669"/>
    <property type="project" value="UniProtKB-KW"/>
</dbReference>
<comment type="cofactor">
    <cofactor evidence="1">
        <name>pyridoxal 5'-phosphate</name>
        <dbReference type="ChEBI" id="CHEBI:597326"/>
    </cofactor>
</comment>
<dbReference type="Gene3D" id="3.40.640.10">
    <property type="entry name" value="Type I PLP-dependent aspartate aminotransferase-like (Major domain)"/>
    <property type="match status" value="1"/>
</dbReference>
<proteinExistence type="predicted"/>
<evidence type="ECO:0000313" key="4">
    <source>
        <dbReference type="EMBL" id="AHM03980.1"/>
    </source>
</evidence>
<dbReference type="Pfam" id="PF00155">
    <property type="entry name" value="Aminotran_1_2"/>
    <property type="match status" value="1"/>
</dbReference>
<dbReference type="EMBL" id="CP004372">
    <property type="protein sequence ID" value="AHM03980.1"/>
    <property type="molecule type" value="Genomic_DNA"/>
</dbReference>
<dbReference type="PANTHER" id="PTHR13693:SF3">
    <property type="entry name" value="LD36009P"/>
    <property type="match status" value="1"/>
</dbReference>
<dbReference type="Gene3D" id="3.90.1150.10">
    <property type="entry name" value="Aspartate Aminotransferase, domain 1"/>
    <property type="match status" value="1"/>
</dbReference>
<accession>W8SN94</accession>
<organism evidence="4 5">
    <name type="scientific">Roseicyclus elongatus DSM 19469</name>
    <dbReference type="NCBI Taxonomy" id="1294273"/>
    <lineage>
        <taxon>Bacteria</taxon>
        <taxon>Pseudomonadati</taxon>
        <taxon>Pseudomonadota</taxon>
        <taxon>Alphaproteobacteria</taxon>
        <taxon>Rhodobacterales</taxon>
        <taxon>Roseobacteraceae</taxon>
        <taxon>Roseicyclus</taxon>
    </lineage>
</organism>
<dbReference type="eggNOG" id="COG0156">
    <property type="taxonomic scope" value="Bacteria"/>
</dbReference>
<feature type="domain" description="Aminotransferase class I/classII large" evidence="3">
    <location>
        <begin position="6"/>
        <end position="274"/>
    </location>
</feature>
<sequence length="288" mass="31020">MLPVLVDRDDLVLVDRQSHASVQITTEILSARGARVQTVPHNDVAAIERKLSQAPDGTRVWLLIDGIYSMFGDMAPFDALDDLLARFSGLHLYVDDAHATGWMGRHGRGAALERWPDHPRVIVALSLNKCFACAGGALALADDAQAQRVRYQGAALMFSGPVQPPMLGAIGASAALHLSRDLAGLQSELMARIRHFNRQAARAGLTVMSEAETPMRYIRIGDTTQTIRAGMALQQAGFFVSTVGHPAVPHRDTGVRLSLTRHHRMADIDAVIGALAAHMGESQATAAQ</sequence>
<dbReference type="Proteomes" id="UP000019593">
    <property type="component" value="Chromosome"/>
</dbReference>
<dbReference type="InterPro" id="IPR015421">
    <property type="entry name" value="PyrdxlP-dep_Trfase_major"/>
</dbReference>
<dbReference type="InterPro" id="IPR004839">
    <property type="entry name" value="Aminotransferase_I/II_large"/>
</dbReference>
<evidence type="ECO:0000313" key="5">
    <source>
        <dbReference type="Proteomes" id="UP000019593"/>
    </source>
</evidence>
<name>W8SN94_9RHOB</name>
<keyword evidence="5" id="KW-1185">Reference proteome</keyword>
<evidence type="ECO:0000256" key="2">
    <source>
        <dbReference type="ARBA" id="ARBA00022679"/>
    </source>
</evidence>